<reference evidence="1 2" key="1">
    <citation type="journal article" date="2019" name="Commun. Biol.">
        <title>The bagworm genome reveals a unique fibroin gene that provides high tensile strength.</title>
        <authorList>
            <person name="Kono N."/>
            <person name="Nakamura H."/>
            <person name="Ohtoshi R."/>
            <person name="Tomita M."/>
            <person name="Numata K."/>
            <person name="Arakawa K."/>
        </authorList>
    </citation>
    <scope>NUCLEOTIDE SEQUENCE [LARGE SCALE GENOMIC DNA]</scope>
</reference>
<dbReference type="Proteomes" id="UP000299102">
    <property type="component" value="Unassembled WGS sequence"/>
</dbReference>
<gene>
    <name evidence="1" type="ORF">EVAR_14240_1</name>
</gene>
<dbReference type="AlphaFoldDB" id="A0A4C1WB38"/>
<comment type="caution">
    <text evidence="1">The sequence shown here is derived from an EMBL/GenBank/DDBJ whole genome shotgun (WGS) entry which is preliminary data.</text>
</comment>
<organism evidence="1 2">
    <name type="scientific">Eumeta variegata</name>
    <name type="common">Bagworm moth</name>
    <name type="synonym">Eumeta japonica</name>
    <dbReference type="NCBI Taxonomy" id="151549"/>
    <lineage>
        <taxon>Eukaryota</taxon>
        <taxon>Metazoa</taxon>
        <taxon>Ecdysozoa</taxon>
        <taxon>Arthropoda</taxon>
        <taxon>Hexapoda</taxon>
        <taxon>Insecta</taxon>
        <taxon>Pterygota</taxon>
        <taxon>Neoptera</taxon>
        <taxon>Endopterygota</taxon>
        <taxon>Lepidoptera</taxon>
        <taxon>Glossata</taxon>
        <taxon>Ditrysia</taxon>
        <taxon>Tineoidea</taxon>
        <taxon>Psychidae</taxon>
        <taxon>Oiketicinae</taxon>
        <taxon>Eumeta</taxon>
    </lineage>
</organism>
<dbReference type="EMBL" id="BGZK01000508">
    <property type="protein sequence ID" value="GBP47709.1"/>
    <property type="molecule type" value="Genomic_DNA"/>
</dbReference>
<proteinExistence type="predicted"/>
<accession>A0A4C1WB38</accession>
<evidence type="ECO:0000313" key="2">
    <source>
        <dbReference type="Proteomes" id="UP000299102"/>
    </source>
</evidence>
<name>A0A4C1WB38_EUMVA</name>
<protein>
    <submittedName>
        <fullName evidence="1">Uncharacterized protein</fullName>
    </submittedName>
</protein>
<sequence length="239" mass="26874">MDFLLRELRKLSAYVQAFEDHVVLIFSGQSASSVKKNSNRALAHVHCRGVKNKLRFTPSKTNSIVLTRKLNSVVHMNGEYISTVGEICLLGQTMDRKLMFIPYIAKACKKAINIYKGLARAVQTWRQRSQECGRCLTLFKSGVVLKACRVHRTVSLHSALILSRLLPLDIRVREAGWLYASGRKSKSTKAKSRAQSVLLLCNGEKERDLVLDATTLFFLHGLSGRDGRNLKSDTKGKKR</sequence>
<keyword evidence="2" id="KW-1185">Reference proteome</keyword>
<evidence type="ECO:0000313" key="1">
    <source>
        <dbReference type="EMBL" id="GBP47709.1"/>
    </source>
</evidence>
<dbReference type="OrthoDB" id="2507389at2759"/>